<organism evidence="2">
    <name type="scientific">marine sediment metagenome</name>
    <dbReference type="NCBI Taxonomy" id="412755"/>
    <lineage>
        <taxon>unclassified sequences</taxon>
        <taxon>metagenomes</taxon>
        <taxon>ecological metagenomes</taxon>
    </lineage>
</organism>
<evidence type="ECO:0000256" key="1">
    <source>
        <dbReference type="SAM" id="Phobius"/>
    </source>
</evidence>
<sequence length="74" mass="7853">MGVRFFGAAESFQKPLCGLPTFVTVVFTVLPSFIGGVVFTALPTYVPITVAVLPTFLTVTVAVFTRTNAGRPDT</sequence>
<name>X0WRY5_9ZZZZ</name>
<evidence type="ECO:0000313" key="2">
    <source>
        <dbReference type="EMBL" id="GAG27303.1"/>
    </source>
</evidence>
<reference evidence="2" key="1">
    <citation type="journal article" date="2014" name="Front. Microbiol.">
        <title>High frequency of phylogenetically diverse reductive dehalogenase-homologous genes in deep subseafloor sedimentary metagenomes.</title>
        <authorList>
            <person name="Kawai M."/>
            <person name="Futagami T."/>
            <person name="Toyoda A."/>
            <person name="Takaki Y."/>
            <person name="Nishi S."/>
            <person name="Hori S."/>
            <person name="Arai W."/>
            <person name="Tsubouchi T."/>
            <person name="Morono Y."/>
            <person name="Uchiyama I."/>
            <person name="Ito T."/>
            <person name="Fujiyama A."/>
            <person name="Inagaki F."/>
            <person name="Takami H."/>
        </authorList>
    </citation>
    <scope>NUCLEOTIDE SEQUENCE</scope>
    <source>
        <strain evidence="2">Expedition CK06-06</strain>
    </source>
</reference>
<proteinExistence type="predicted"/>
<feature type="transmembrane region" description="Helical" evidence="1">
    <location>
        <begin position="45"/>
        <end position="64"/>
    </location>
</feature>
<accession>X0WRY5</accession>
<dbReference type="AlphaFoldDB" id="X0WRY5"/>
<keyword evidence="1" id="KW-0812">Transmembrane</keyword>
<feature type="transmembrane region" description="Helical" evidence="1">
    <location>
        <begin position="21"/>
        <end position="39"/>
    </location>
</feature>
<comment type="caution">
    <text evidence="2">The sequence shown here is derived from an EMBL/GenBank/DDBJ whole genome shotgun (WGS) entry which is preliminary data.</text>
</comment>
<protein>
    <submittedName>
        <fullName evidence="2">Uncharacterized protein</fullName>
    </submittedName>
</protein>
<keyword evidence="1" id="KW-0472">Membrane</keyword>
<keyword evidence="1" id="KW-1133">Transmembrane helix</keyword>
<gene>
    <name evidence="2" type="ORF">S01H1_48257</name>
</gene>
<dbReference type="EMBL" id="BARS01030981">
    <property type="protein sequence ID" value="GAG27303.1"/>
    <property type="molecule type" value="Genomic_DNA"/>
</dbReference>